<sequence>MASKKGLEDFDAVFGEATPECDAETSPLAAAAARPFLFYAHYPDPSCLEVVATDFHSHTFSRLFTAHDLEDLRDDIGIGGSWSEFIDYLNSSLSYGNVKLILGSSHNRDSGELSYLSQLLLCINSKLWCDISLHKSIVNL</sequence>
<protein>
    <submittedName>
        <fullName evidence="1">Uncharacterized protein</fullName>
    </submittedName>
</protein>
<gene>
    <name evidence="1" type="ORF">ZIOFF_024753</name>
</gene>
<comment type="caution">
    <text evidence="1">The sequence shown here is derived from an EMBL/GenBank/DDBJ whole genome shotgun (WGS) entry which is preliminary data.</text>
</comment>
<accession>A0A8J5HD18</accession>
<reference evidence="1 2" key="1">
    <citation type="submission" date="2020-08" db="EMBL/GenBank/DDBJ databases">
        <title>Plant Genome Project.</title>
        <authorList>
            <person name="Zhang R.-G."/>
        </authorList>
    </citation>
    <scope>NUCLEOTIDE SEQUENCE [LARGE SCALE GENOMIC DNA]</scope>
    <source>
        <tissue evidence="1">Rhizome</tissue>
    </source>
</reference>
<name>A0A8J5HD18_ZINOF</name>
<evidence type="ECO:0000313" key="2">
    <source>
        <dbReference type="Proteomes" id="UP000734854"/>
    </source>
</evidence>
<dbReference type="Proteomes" id="UP000734854">
    <property type="component" value="Unassembled WGS sequence"/>
</dbReference>
<keyword evidence="2" id="KW-1185">Reference proteome</keyword>
<dbReference type="PANTHER" id="PTHR35770">
    <property type="entry name" value="U2 SMALL NUCLEAR RIBONUCLEOPROTEIN AUXILIARY FACTOR-LIKE PROTEIN"/>
    <property type="match status" value="1"/>
</dbReference>
<proteinExistence type="predicted"/>
<dbReference type="AlphaFoldDB" id="A0A8J5HD18"/>
<organism evidence="1 2">
    <name type="scientific">Zingiber officinale</name>
    <name type="common">Ginger</name>
    <name type="synonym">Amomum zingiber</name>
    <dbReference type="NCBI Taxonomy" id="94328"/>
    <lineage>
        <taxon>Eukaryota</taxon>
        <taxon>Viridiplantae</taxon>
        <taxon>Streptophyta</taxon>
        <taxon>Embryophyta</taxon>
        <taxon>Tracheophyta</taxon>
        <taxon>Spermatophyta</taxon>
        <taxon>Magnoliopsida</taxon>
        <taxon>Liliopsida</taxon>
        <taxon>Zingiberales</taxon>
        <taxon>Zingiberaceae</taxon>
        <taxon>Zingiber</taxon>
    </lineage>
</organism>
<dbReference type="PANTHER" id="PTHR35770:SF1">
    <property type="entry name" value="U2 SMALL NUCLEAR RIBONUCLEOPROTEIN AUXILIARY FACTOR-LIKE PROTEIN"/>
    <property type="match status" value="1"/>
</dbReference>
<dbReference type="EMBL" id="JACMSC010000007">
    <property type="protein sequence ID" value="KAG6514400.1"/>
    <property type="molecule type" value="Genomic_DNA"/>
</dbReference>
<evidence type="ECO:0000313" key="1">
    <source>
        <dbReference type="EMBL" id="KAG6514400.1"/>
    </source>
</evidence>